<keyword evidence="6" id="KW-1185">Reference proteome</keyword>
<accession>A0A445IY27</accession>
<dbReference type="GO" id="GO:0004674">
    <property type="term" value="F:protein serine/threonine kinase activity"/>
    <property type="evidence" value="ECO:0007669"/>
    <property type="project" value="UniProtKB-EC"/>
</dbReference>
<evidence type="ECO:0000259" key="4">
    <source>
        <dbReference type="PROSITE" id="PS50011"/>
    </source>
</evidence>
<reference evidence="5 6" key="1">
    <citation type="submission" date="2018-09" db="EMBL/GenBank/DDBJ databases">
        <title>A high-quality reference genome of wild soybean provides a powerful tool to mine soybean genomes.</title>
        <authorList>
            <person name="Xie M."/>
            <person name="Chung C.Y.L."/>
            <person name="Li M.-W."/>
            <person name="Wong F.-L."/>
            <person name="Chan T.-F."/>
            <person name="Lam H.-M."/>
        </authorList>
    </citation>
    <scope>NUCLEOTIDE SEQUENCE [LARGE SCALE GENOMIC DNA]</scope>
    <source>
        <strain evidence="6">cv. W05</strain>
        <tissue evidence="5">Hypocotyl of etiolated seedlings</tissue>
    </source>
</reference>
<protein>
    <recommendedName>
        <fullName evidence="2">non-specific serine/threonine protein kinase</fullName>
        <ecNumber evidence="2">2.7.11.1</ecNumber>
    </recommendedName>
</protein>
<dbReference type="Proteomes" id="UP000289340">
    <property type="component" value="Chromosome 9"/>
</dbReference>
<dbReference type="SUPFAM" id="SSF56112">
    <property type="entry name" value="Protein kinase-like (PK-like)"/>
    <property type="match status" value="1"/>
</dbReference>
<feature type="region of interest" description="Disordered" evidence="3">
    <location>
        <begin position="291"/>
        <end position="356"/>
    </location>
</feature>
<sequence>MDLLGPSLEDLFNFCSRKLSLKTVLMLADQMINRVEFVHSKSFLHRDIKPDNFLMGLRRRANQVYCIDFGLAKKYRDSSTHQHIPYRENKNLTGTARYASMNTHLGIEQSRRDDLESLGYVLMYFLRGSLPWQGLKAGTKKQKYERISEKKALCRGYPTEFASYFHYCRSLRFDDRPDYAYLKRIFRDLFIREGFQFDYVFDWTILKYQQSQLAAPPARAIGPNVGTSSALPPAVTNADRQTGEEEGRPPGLVSGDSTRRRMTGPIPNSVNISKQKNPVTTDAALNKEAMLSRPNVLGQSSGSRRAAVSSSRDAFVGSDLDLRTRTTETNPGTAPKTSSVRNASHVKSYETAVKGI</sequence>
<dbReference type="InterPro" id="IPR011009">
    <property type="entry name" value="Kinase-like_dom_sf"/>
</dbReference>
<dbReference type="AlphaFoldDB" id="A0A445IY27"/>
<feature type="compositionally biased region" description="Low complexity" evidence="3">
    <location>
        <begin position="300"/>
        <end position="314"/>
    </location>
</feature>
<dbReference type="InterPro" id="IPR008271">
    <property type="entry name" value="Ser/Thr_kinase_AS"/>
</dbReference>
<evidence type="ECO:0000313" key="5">
    <source>
        <dbReference type="EMBL" id="RZB90920.1"/>
    </source>
</evidence>
<dbReference type="PROSITE" id="PS00108">
    <property type="entry name" value="PROTEIN_KINASE_ST"/>
    <property type="match status" value="1"/>
</dbReference>
<feature type="region of interest" description="Disordered" evidence="3">
    <location>
        <begin position="224"/>
        <end position="278"/>
    </location>
</feature>
<dbReference type="PROSITE" id="PS50011">
    <property type="entry name" value="PROTEIN_KINASE_DOM"/>
    <property type="match status" value="1"/>
</dbReference>
<dbReference type="InterPro" id="IPR000719">
    <property type="entry name" value="Prot_kinase_dom"/>
</dbReference>
<evidence type="ECO:0000256" key="3">
    <source>
        <dbReference type="SAM" id="MobiDB-lite"/>
    </source>
</evidence>
<comment type="caution">
    <text evidence="5">The sequence shown here is derived from an EMBL/GenBank/DDBJ whole genome shotgun (WGS) entry which is preliminary data.</text>
</comment>
<organism evidence="5 6">
    <name type="scientific">Glycine soja</name>
    <name type="common">Wild soybean</name>
    <dbReference type="NCBI Taxonomy" id="3848"/>
    <lineage>
        <taxon>Eukaryota</taxon>
        <taxon>Viridiplantae</taxon>
        <taxon>Streptophyta</taxon>
        <taxon>Embryophyta</taxon>
        <taxon>Tracheophyta</taxon>
        <taxon>Spermatophyta</taxon>
        <taxon>Magnoliopsida</taxon>
        <taxon>eudicotyledons</taxon>
        <taxon>Gunneridae</taxon>
        <taxon>Pentapetalae</taxon>
        <taxon>rosids</taxon>
        <taxon>fabids</taxon>
        <taxon>Fabales</taxon>
        <taxon>Fabaceae</taxon>
        <taxon>Papilionoideae</taxon>
        <taxon>50 kb inversion clade</taxon>
        <taxon>NPAAA clade</taxon>
        <taxon>indigoferoid/millettioid clade</taxon>
        <taxon>Phaseoleae</taxon>
        <taxon>Glycine</taxon>
        <taxon>Glycine subgen. Soja</taxon>
    </lineage>
</organism>
<dbReference type="EMBL" id="QZWG01000009">
    <property type="protein sequence ID" value="RZB90920.1"/>
    <property type="molecule type" value="Genomic_DNA"/>
</dbReference>
<dbReference type="GO" id="GO:0005524">
    <property type="term" value="F:ATP binding"/>
    <property type="evidence" value="ECO:0007669"/>
    <property type="project" value="InterPro"/>
</dbReference>
<feature type="domain" description="Protein kinase" evidence="4">
    <location>
        <begin position="1"/>
        <end position="191"/>
    </location>
</feature>
<feature type="compositionally biased region" description="Polar residues" evidence="3">
    <location>
        <begin position="327"/>
        <end position="342"/>
    </location>
</feature>
<dbReference type="SMART" id="SM00220">
    <property type="entry name" value="S_TKc"/>
    <property type="match status" value="1"/>
</dbReference>
<evidence type="ECO:0000313" key="6">
    <source>
        <dbReference type="Proteomes" id="UP000289340"/>
    </source>
</evidence>
<keyword evidence="5" id="KW-0418">Kinase</keyword>
<evidence type="ECO:0000256" key="2">
    <source>
        <dbReference type="ARBA" id="ARBA00012513"/>
    </source>
</evidence>
<dbReference type="Gene3D" id="1.10.510.10">
    <property type="entry name" value="Transferase(Phosphotransferase) domain 1"/>
    <property type="match status" value="1"/>
</dbReference>
<feature type="compositionally biased region" description="Polar residues" evidence="3">
    <location>
        <begin position="266"/>
        <end position="278"/>
    </location>
</feature>
<comment type="similarity">
    <text evidence="1">Belongs to the protein kinase superfamily. CK1 Ser/Thr protein kinase family. Casein kinase I subfamily.</text>
</comment>
<dbReference type="Pfam" id="PF00069">
    <property type="entry name" value="Pkinase"/>
    <property type="match status" value="1"/>
</dbReference>
<keyword evidence="5" id="KW-0808">Transferase</keyword>
<proteinExistence type="inferred from homology"/>
<name>A0A445IY27_GLYSO</name>
<dbReference type="PANTHER" id="PTHR11909">
    <property type="entry name" value="CASEIN KINASE-RELATED"/>
    <property type="match status" value="1"/>
</dbReference>
<dbReference type="FunFam" id="1.10.510.10:FF:001123">
    <property type="entry name" value="CK1/CK1/CK1-D protein kinase"/>
    <property type="match status" value="1"/>
</dbReference>
<dbReference type="InterPro" id="IPR050235">
    <property type="entry name" value="CK1_Ser-Thr_kinase"/>
</dbReference>
<dbReference type="EC" id="2.7.11.1" evidence="2"/>
<gene>
    <name evidence="5" type="ORF">D0Y65_023366</name>
</gene>
<evidence type="ECO:0000256" key="1">
    <source>
        <dbReference type="ARBA" id="ARBA00005926"/>
    </source>
</evidence>